<evidence type="ECO:0000256" key="2">
    <source>
        <dbReference type="ARBA" id="ARBA00022692"/>
    </source>
</evidence>
<evidence type="ECO:0000313" key="9">
    <source>
        <dbReference type="EMBL" id="TDO28642.1"/>
    </source>
</evidence>
<name>A0A4R6J0C6_9BACT</name>
<dbReference type="PANTHER" id="PTHR32234:SF0">
    <property type="entry name" value="THIOL:DISULFIDE INTERCHANGE PROTEIN DSBD"/>
    <property type="match status" value="1"/>
</dbReference>
<dbReference type="Pfam" id="PF02683">
    <property type="entry name" value="DsbD_TM"/>
    <property type="match status" value="1"/>
</dbReference>
<evidence type="ECO:0000259" key="8">
    <source>
        <dbReference type="Pfam" id="PF02683"/>
    </source>
</evidence>
<dbReference type="GO" id="GO:0017004">
    <property type="term" value="P:cytochrome complex assembly"/>
    <property type="evidence" value="ECO:0007669"/>
    <property type="project" value="UniProtKB-KW"/>
</dbReference>
<feature type="domain" description="Cytochrome C biogenesis protein transmembrane" evidence="8">
    <location>
        <begin position="190"/>
        <end position="402"/>
    </location>
</feature>
<dbReference type="GO" id="GO:0015035">
    <property type="term" value="F:protein-disulfide reductase activity"/>
    <property type="evidence" value="ECO:0007669"/>
    <property type="project" value="TreeGrafter"/>
</dbReference>
<sequence length="649" mass="71287">MKKIALVLLLLFVSAHTVFSQETNTLQWQVSSKKISEGVYDIIAKTKLPSGWLLYGLNPSVEGLESLKFSSSNENIRLNGEPVTEPKPQAVADPIFEGKSLLVFSGEVVVQQRISIEGFVPEKLPILIGSSLRKADEFKTEEASFEVILEGGKAITSAAARIKIPTIDLAKPVNDCGTTGEAIADSGVWTVFLLGFLGGLIALLTPCVFPMIPVTVSFFTKKASNKQQAIKNGLLYGFFIFLIYVLASVPFHLLGNVQPEIFNSISTNSWLNIIFFLIFIVFAISFFGFFELTLPSNIASKADAKSGLGSLGGIFFMAVTLAIVSFSCTGPILGSLLVGSLSGGAWQLTSGLAGFGLALALPFALFAMFPNWLASLPKSGGWLDTVKKVLAFAEVALAFKFLSNADLVMHWGILKREVFIGIWILTGLGLTLYLFGILRLPHDYKGMKIGTGRKIAGVVALLFTLYLVPGVTTSKYANLKLLSGFPPPLSYSIYGKTNVHGKGLEPNVINDYEKALQMAKEQNKPLLIDFTGWACVNCRKMEENVWTQPEVYNYIKDNFILVSLYVDDREKLPLDQRFTYTSADGKQKQLITVGDKWATFQSENFNQVTQPLYVIMDTAERLLNHPVGYTPDAGKYLAWLKCGKETFRK</sequence>
<dbReference type="AlphaFoldDB" id="A0A4R6J0C6"/>
<evidence type="ECO:0000256" key="7">
    <source>
        <dbReference type="SAM" id="SignalP"/>
    </source>
</evidence>
<dbReference type="Proteomes" id="UP000295741">
    <property type="component" value="Unassembled WGS sequence"/>
</dbReference>
<evidence type="ECO:0000256" key="3">
    <source>
        <dbReference type="ARBA" id="ARBA00022748"/>
    </source>
</evidence>
<feature type="transmembrane region" description="Helical" evidence="6">
    <location>
        <begin position="188"/>
        <end position="212"/>
    </location>
</feature>
<comment type="caution">
    <text evidence="9">The sequence shown here is derived from an EMBL/GenBank/DDBJ whole genome shotgun (WGS) entry which is preliminary data.</text>
</comment>
<protein>
    <submittedName>
        <fullName evidence="9">Thiol:disulfide interchange protein DsbD</fullName>
    </submittedName>
</protein>
<feature type="transmembrane region" description="Helical" evidence="6">
    <location>
        <begin position="233"/>
        <end position="253"/>
    </location>
</feature>
<feature type="signal peptide" evidence="7">
    <location>
        <begin position="1"/>
        <end position="20"/>
    </location>
</feature>
<reference evidence="9 10" key="1">
    <citation type="submission" date="2019-03" db="EMBL/GenBank/DDBJ databases">
        <title>Genomic Encyclopedia of Archaeal and Bacterial Type Strains, Phase II (KMG-II): from individual species to whole genera.</title>
        <authorList>
            <person name="Goeker M."/>
        </authorList>
    </citation>
    <scope>NUCLEOTIDE SEQUENCE [LARGE SCALE GENOMIC DNA]</scope>
    <source>
        <strain evidence="9 10">DSM 28323</strain>
    </source>
</reference>
<keyword evidence="3" id="KW-0201">Cytochrome c-type biogenesis</keyword>
<evidence type="ECO:0000256" key="1">
    <source>
        <dbReference type="ARBA" id="ARBA00004141"/>
    </source>
</evidence>
<keyword evidence="7" id="KW-0732">Signal</keyword>
<dbReference type="InterPro" id="IPR003834">
    <property type="entry name" value="Cyt_c_assmbl_TM_dom"/>
</dbReference>
<dbReference type="GO" id="GO:0045454">
    <property type="term" value="P:cell redox homeostasis"/>
    <property type="evidence" value="ECO:0007669"/>
    <property type="project" value="TreeGrafter"/>
</dbReference>
<comment type="subcellular location">
    <subcellularLocation>
        <location evidence="1">Membrane</location>
        <topology evidence="1">Multi-pass membrane protein</topology>
    </subcellularLocation>
</comment>
<feature type="transmembrane region" description="Helical" evidence="6">
    <location>
        <begin position="273"/>
        <end position="294"/>
    </location>
</feature>
<feature type="transmembrane region" description="Helical" evidence="6">
    <location>
        <begin position="419"/>
        <end position="440"/>
    </location>
</feature>
<dbReference type="GO" id="GO:0016020">
    <property type="term" value="C:membrane"/>
    <property type="evidence" value="ECO:0007669"/>
    <property type="project" value="UniProtKB-SubCell"/>
</dbReference>
<dbReference type="InterPro" id="IPR036249">
    <property type="entry name" value="Thioredoxin-like_sf"/>
</dbReference>
<dbReference type="SUPFAM" id="SSF52833">
    <property type="entry name" value="Thioredoxin-like"/>
    <property type="match status" value="1"/>
</dbReference>
<dbReference type="Pfam" id="PF13899">
    <property type="entry name" value="Thioredoxin_7"/>
    <property type="match status" value="1"/>
</dbReference>
<feature type="chain" id="PRO_5021000999" evidence="7">
    <location>
        <begin position="21"/>
        <end position="649"/>
    </location>
</feature>
<gene>
    <name evidence="9" type="ORF">BC659_0720</name>
</gene>
<dbReference type="OrthoDB" id="9811036at2"/>
<evidence type="ECO:0000256" key="4">
    <source>
        <dbReference type="ARBA" id="ARBA00022989"/>
    </source>
</evidence>
<accession>A0A4R6J0C6</accession>
<evidence type="ECO:0000256" key="5">
    <source>
        <dbReference type="ARBA" id="ARBA00023136"/>
    </source>
</evidence>
<proteinExistence type="predicted"/>
<dbReference type="Gene3D" id="3.40.30.10">
    <property type="entry name" value="Glutaredoxin"/>
    <property type="match status" value="1"/>
</dbReference>
<evidence type="ECO:0000256" key="6">
    <source>
        <dbReference type="SAM" id="Phobius"/>
    </source>
</evidence>
<keyword evidence="4 6" id="KW-1133">Transmembrane helix</keyword>
<keyword evidence="2 6" id="KW-0812">Transmembrane</keyword>
<feature type="transmembrane region" description="Helical" evidence="6">
    <location>
        <begin position="452"/>
        <end position="471"/>
    </location>
</feature>
<dbReference type="RefSeq" id="WP_133473275.1">
    <property type="nucleotide sequence ID" value="NZ_SNWP01000010.1"/>
</dbReference>
<organism evidence="9 10">
    <name type="scientific">Sediminibacterium goheungense</name>
    <dbReference type="NCBI Taxonomy" id="1086393"/>
    <lineage>
        <taxon>Bacteria</taxon>
        <taxon>Pseudomonadati</taxon>
        <taxon>Bacteroidota</taxon>
        <taxon>Chitinophagia</taxon>
        <taxon>Chitinophagales</taxon>
        <taxon>Chitinophagaceae</taxon>
        <taxon>Sediminibacterium</taxon>
    </lineage>
</organism>
<feature type="transmembrane region" description="Helical" evidence="6">
    <location>
        <begin position="306"/>
        <end position="333"/>
    </location>
</feature>
<keyword evidence="5 6" id="KW-0472">Membrane</keyword>
<dbReference type="PANTHER" id="PTHR32234">
    <property type="entry name" value="THIOL:DISULFIDE INTERCHANGE PROTEIN DSBD"/>
    <property type="match status" value="1"/>
</dbReference>
<dbReference type="EMBL" id="SNWP01000010">
    <property type="protein sequence ID" value="TDO28642.1"/>
    <property type="molecule type" value="Genomic_DNA"/>
</dbReference>
<feature type="transmembrane region" description="Helical" evidence="6">
    <location>
        <begin position="345"/>
        <end position="369"/>
    </location>
</feature>
<evidence type="ECO:0000313" key="10">
    <source>
        <dbReference type="Proteomes" id="UP000295741"/>
    </source>
</evidence>
<keyword evidence="10" id="KW-1185">Reference proteome</keyword>